<reference evidence="8 9" key="1">
    <citation type="submission" date="2017-11" db="EMBL/GenBank/DDBJ databases">
        <title>Genomic Encyclopedia of Archaeal and Bacterial Type Strains, Phase II (KMG-II): From Individual Species to Whole Genera.</title>
        <authorList>
            <person name="Goeker M."/>
        </authorList>
    </citation>
    <scope>NUCLEOTIDE SEQUENCE [LARGE SCALE GENOMIC DNA]</scope>
    <source>
        <strain evidence="8 9">DSM 27763</strain>
    </source>
</reference>
<proteinExistence type="inferred from homology"/>
<evidence type="ECO:0000256" key="6">
    <source>
        <dbReference type="SAM" id="MobiDB-lite"/>
    </source>
</evidence>
<dbReference type="AlphaFoldDB" id="A0A0B2B2K4"/>
<accession>A0A0B2B2K4</accession>
<dbReference type="GO" id="GO:0016301">
    <property type="term" value="F:kinase activity"/>
    <property type="evidence" value="ECO:0007669"/>
    <property type="project" value="UniProtKB-KW"/>
</dbReference>
<dbReference type="SUPFAM" id="SSF53613">
    <property type="entry name" value="Ribokinase-like"/>
    <property type="match status" value="1"/>
</dbReference>
<sequence>MSAGSASVLVVGEALVDLTRTPDGTTAAHPGGSPMNVAVGLARLDVATTLAAQVGDDEHGDLIRDHVDASDVDLRSLPPHHPDTSTALATLDGDGVATYSFDLVWDPDEMPAVDAFGLVHVGSIAAALEPGADRVETLVRAAIDAGIPVSIDPNVRLDITPDLDAVRDRIEALIRHATYVKLSDDDARVLWPEVDLAEIAHVLLDHGPRLVALTRGDQGAIMSTTTATTSERPPSIAVVDTIGAGDSFQSAMLAGLVRWGWLGRDDLDVADLERLLRVAVTASASTCSRPGADPPTARDLAGLLR</sequence>
<evidence type="ECO:0000313" key="8">
    <source>
        <dbReference type="EMBL" id="PJJ56788.1"/>
    </source>
</evidence>
<dbReference type="InterPro" id="IPR050306">
    <property type="entry name" value="PfkB_Carbo_kinase"/>
</dbReference>
<evidence type="ECO:0000313" key="9">
    <source>
        <dbReference type="Proteomes" id="UP000230842"/>
    </source>
</evidence>
<organism evidence="8 9">
    <name type="scientific">Mumia flava</name>
    <dbReference type="NCBI Taxonomy" id="1348852"/>
    <lineage>
        <taxon>Bacteria</taxon>
        <taxon>Bacillati</taxon>
        <taxon>Actinomycetota</taxon>
        <taxon>Actinomycetes</taxon>
        <taxon>Propionibacteriales</taxon>
        <taxon>Nocardioidaceae</taxon>
        <taxon>Mumia</taxon>
    </lineage>
</organism>
<comment type="similarity">
    <text evidence="1">Belongs to the carbohydrate kinase PfkB family.</text>
</comment>
<dbReference type="RefSeq" id="WP_039362869.1">
    <property type="nucleotide sequence ID" value="NZ_PGEZ01000001.1"/>
</dbReference>
<gene>
    <name evidence="8" type="ORF">CLV56_1001</name>
</gene>
<evidence type="ECO:0000256" key="5">
    <source>
        <dbReference type="ARBA" id="ARBA00022840"/>
    </source>
</evidence>
<keyword evidence="9" id="KW-1185">Reference proteome</keyword>
<feature type="domain" description="Carbohydrate kinase PfkB" evidence="7">
    <location>
        <begin position="6"/>
        <end position="295"/>
    </location>
</feature>
<name>A0A0B2B2K4_9ACTN</name>
<dbReference type="InterPro" id="IPR002173">
    <property type="entry name" value="Carboh/pur_kinase_PfkB_CS"/>
</dbReference>
<dbReference type="PANTHER" id="PTHR43085">
    <property type="entry name" value="HEXOKINASE FAMILY MEMBER"/>
    <property type="match status" value="1"/>
</dbReference>
<dbReference type="EMBL" id="PGEZ01000001">
    <property type="protein sequence ID" value="PJJ56788.1"/>
    <property type="molecule type" value="Genomic_DNA"/>
</dbReference>
<keyword evidence="2" id="KW-0808">Transferase</keyword>
<evidence type="ECO:0000259" key="7">
    <source>
        <dbReference type="Pfam" id="PF00294"/>
    </source>
</evidence>
<dbReference type="PANTHER" id="PTHR43085:SF1">
    <property type="entry name" value="PSEUDOURIDINE KINASE-RELATED"/>
    <property type="match status" value="1"/>
</dbReference>
<evidence type="ECO:0000256" key="3">
    <source>
        <dbReference type="ARBA" id="ARBA00022741"/>
    </source>
</evidence>
<dbReference type="Proteomes" id="UP000230842">
    <property type="component" value="Unassembled WGS sequence"/>
</dbReference>
<feature type="region of interest" description="Disordered" evidence="6">
    <location>
        <begin position="286"/>
        <end position="305"/>
    </location>
</feature>
<dbReference type="InterPro" id="IPR029056">
    <property type="entry name" value="Ribokinase-like"/>
</dbReference>
<dbReference type="OrthoDB" id="9795789at2"/>
<keyword evidence="3" id="KW-0547">Nucleotide-binding</keyword>
<keyword evidence="4 8" id="KW-0418">Kinase</keyword>
<dbReference type="GO" id="GO:0005524">
    <property type="term" value="F:ATP binding"/>
    <property type="evidence" value="ECO:0007669"/>
    <property type="project" value="UniProtKB-KW"/>
</dbReference>
<evidence type="ECO:0000256" key="4">
    <source>
        <dbReference type="ARBA" id="ARBA00022777"/>
    </source>
</evidence>
<protein>
    <submittedName>
        <fullName evidence="8">Fructokinase</fullName>
    </submittedName>
</protein>
<evidence type="ECO:0000256" key="1">
    <source>
        <dbReference type="ARBA" id="ARBA00010688"/>
    </source>
</evidence>
<dbReference type="Pfam" id="PF00294">
    <property type="entry name" value="PfkB"/>
    <property type="match status" value="1"/>
</dbReference>
<dbReference type="PROSITE" id="PS00584">
    <property type="entry name" value="PFKB_KINASES_2"/>
    <property type="match status" value="1"/>
</dbReference>
<keyword evidence="5" id="KW-0067">ATP-binding</keyword>
<dbReference type="Gene3D" id="3.40.1190.20">
    <property type="match status" value="1"/>
</dbReference>
<dbReference type="CDD" id="cd01167">
    <property type="entry name" value="bac_FRK"/>
    <property type="match status" value="1"/>
</dbReference>
<dbReference type="InterPro" id="IPR011611">
    <property type="entry name" value="PfkB_dom"/>
</dbReference>
<evidence type="ECO:0000256" key="2">
    <source>
        <dbReference type="ARBA" id="ARBA00022679"/>
    </source>
</evidence>
<comment type="caution">
    <text evidence="8">The sequence shown here is derived from an EMBL/GenBank/DDBJ whole genome shotgun (WGS) entry which is preliminary data.</text>
</comment>